<comment type="similarity">
    <text evidence="2">Belongs to the CEP162 family.</text>
</comment>
<evidence type="ECO:0000256" key="7">
    <source>
        <dbReference type="ARBA" id="ARBA00023054"/>
    </source>
</evidence>
<gene>
    <name evidence="10" type="ORF">MGAL_10B063199</name>
</gene>
<comment type="subcellular location">
    <subcellularLocation>
        <location evidence="1">Cytoplasm</location>
        <location evidence="1">Cytoskeleton</location>
        <location evidence="1">Microtubule organizing center</location>
        <location evidence="1">Centrosome</location>
        <location evidence="1">Centriole</location>
    </subcellularLocation>
</comment>
<dbReference type="Proteomes" id="UP000596742">
    <property type="component" value="Unassembled WGS sequence"/>
</dbReference>
<dbReference type="PANTHER" id="PTHR34031:SF1">
    <property type="entry name" value="CENTROSOMAL PROTEIN OF 162 KDA"/>
    <property type="match status" value="1"/>
</dbReference>
<name>A0A8B6CX67_MYTGA</name>
<comment type="caution">
    <text evidence="10">The sequence shown here is derived from an EMBL/GenBank/DDBJ whole genome shotgun (WGS) entry which is preliminary data.</text>
</comment>
<proteinExistence type="inferred from homology"/>
<evidence type="ECO:0000256" key="5">
    <source>
        <dbReference type="ARBA" id="ARBA00022701"/>
    </source>
</evidence>
<evidence type="ECO:0000256" key="9">
    <source>
        <dbReference type="SAM" id="Coils"/>
    </source>
</evidence>
<evidence type="ECO:0000313" key="11">
    <source>
        <dbReference type="Proteomes" id="UP000596742"/>
    </source>
</evidence>
<evidence type="ECO:0000256" key="2">
    <source>
        <dbReference type="ARBA" id="ARBA00009485"/>
    </source>
</evidence>
<dbReference type="OrthoDB" id="2157184at2759"/>
<keyword evidence="7 9" id="KW-0175">Coiled coil</keyword>
<evidence type="ECO:0000256" key="8">
    <source>
        <dbReference type="ARBA" id="ARBA00023212"/>
    </source>
</evidence>
<keyword evidence="4" id="KW-0963">Cytoplasm</keyword>
<evidence type="ECO:0000313" key="10">
    <source>
        <dbReference type="EMBL" id="VDI10863.1"/>
    </source>
</evidence>
<keyword evidence="8" id="KW-0206">Cytoskeleton</keyword>
<organism evidence="10 11">
    <name type="scientific">Mytilus galloprovincialis</name>
    <name type="common">Mediterranean mussel</name>
    <dbReference type="NCBI Taxonomy" id="29158"/>
    <lineage>
        <taxon>Eukaryota</taxon>
        <taxon>Metazoa</taxon>
        <taxon>Spiralia</taxon>
        <taxon>Lophotrochozoa</taxon>
        <taxon>Mollusca</taxon>
        <taxon>Bivalvia</taxon>
        <taxon>Autobranchia</taxon>
        <taxon>Pteriomorphia</taxon>
        <taxon>Mytilida</taxon>
        <taxon>Mytiloidea</taxon>
        <taxon>Mytilidae</taxon>
        <taxon>Mytilinae</taxon>
        <taxon>Mytilus</taxon>
    </lineage>
</organism>
<keyword evidence="6" id="KW-0970">Cilium biogenesis/degradation</keyword>
<dbReference type="EMBL" id="UYJE01002451">
    <property type="protein sequence ID" value="VDI10863.1"/>
    <property type="molecule type" value="Genomic_DNA"/>
</dbReference>
<evidence type="ECO:0000256" key="6">
    <source>
        <dbReference type="ARBA" id="ARBA00022794"/>
    </source>
</evidence>
<dbReference type="PANTHER" id="PTHR34031">
    <property type="entry name" value="CENTROSOMAL PROTEIN OF 162 KDA"/>
    <property type="match status" value="1"/>
</dbReference>
<dbReference type="GO" id="GO:0005879">
    <property type="term" value="C:axonemal microtubule"/>
    <property type="evidence" value="ECO:0007669"/>
    <property type="project" value="TreeGrafter"/>
</dbReference>
<reference evidence="10" key="1">
    <citation type="submission" date="2018-11" db="EMBL/GenBank/DDBJ databases">
        <authorList>
            <person name="Alioto T."/>
            <person name="Alioto T."/>
        </authorList>
    </citation>
    <scope>NUCLEOTIDE SEQUENCE</scope>
</reference>
<dbReference type="AlphaFoldDB" id="A0A8B6CX67"/>
<sequence>MTKNLKEQLDKSHLDSEQLSILRIQNDSLQNQIDQLKEELREAKKFHTPEMKHFEPIQQKIIQNGEKTREVELQQNYKKCLTHSFSGNGSGSK</sequence>
<feature type="coiled-coil region" evidence="9">
    <location>
        <begin position="19"/>
        <end position="46"/>
    </location>
</feature>
<evidence type="ECO:0000256" key="4">
    <source>
        <dbReference type="ARBA" id="ARBA00022490"/>
    </source>
</evidence>
<protein>
    <recommendedName>
        <fullName evidence="3">Centrosomal protein of 162 kDa</fullName>
    </recommendedName>
</protein>
<dbReference type="GO" id="GO:0005814">
    <property type="term" value="C:centriole"/>
    <property type="evidence" value="ECO:0007669"/>
    <property type="project" value="UniProtKB-SubCell"/>
</dbReference>
<dbReference type="InterPro" id="IPR038774">
    <property type="entry name" value="CEP162-like"/>
</dbReference>
<dbReference type="GO" id="GO:0060271">
    <property type="term" value="P:cilium assembly"/>
    <property type="evidence" value="ECO:0007669"/>
    <property type="project" value="TreeGrafter"/>
</dbReference>
<keyword evidence="11" id="KW-1185">Reference proteome</keyword>
<accession>A0A8B6CX67</accession>
<evidence type="ECO:0000256" key="3">
    <source>
        <dbReference type="ARBA" id="ARBA00021406"/>
    </source>
</evidence>
<keyword evidence="5" id="KW-0493">Microtubule</keyword>
<evidence type="ECO:0000256" key="1">
    <source>
        <dbReference type="ARBA" id="ARBA00004114"/>
    </source>
</evidence>